<proteinExistence type="predicted"/>
<dbReference type="AlphaFoldDB" id="A0A4Z2IN77"/>
<gene>
    <name evidence="2" type="ORF">EYF80_010486</name>
</gene>
<feature type="compositionally biased region" description="Basic and acidic residues" evidence="1">
    <location>
        <begin position="24"/>
        <end position="43"/>
    </location>
</feature>
<sequence>MIGLSIGAEDVLGTPVPDTVSVDVPRRDSWGKDERDGLKDGRGERVFGSSRRLKSVISTYHCCSRGERASEEGNFSIAEAVRQRTGERENKSAPVWSLVTTRGKGIVQKDRAREGRGAHCFWFSLAALIKVANPKCATCLSTKQFTDKGSNHLVNFGSD</sequence>
<dbReference type="Proteomes" id="UP000314294">
    <property type="component" value="Unassembled WGS sequence"/>
</dbReference>
<dbReference type="EMBL" id="SRLO01000066">
    <property type="protein sequence ID" value="TNN79241.1"/>
    <property type="molecule type" value="Genomic_DNA"/>
</dbReference>
<keyword evidence="3" id="KW-1185">Reference proteome</keyword>
<protein>
    <submittedName>
        <fullName evidence="2">Uncharacterized protein</fullName>
    </submittedName>
</protein>
<accession>A0A4Z2IN77</accession>
<name>A0A4Z2IN77_9TELE</name>
<comment type="caution">
    <text evidence="2">The sequence shown here is derived from an EMBL/GenBank/DDBJ whole genome shotgun (WGS) entry which is preliminary data.</text>
</comment>
<reference evidence="2 3" key="1">
    <citation type="submission" date="2019-03" db="EMBL/GenBank/DDBJ databases">
        <title>First draft genome of Liparis tanakae, snailfish: a comprehensive survey of snailfish specific genes.</title>
        <authorList>
            <person name="Kim W."/>
            <person name="Song I."/>
            <person name="Jeong J.-H."/>
            <person name="Kim D."/>
            <person name="Kim S."/>
            <person name="Ryu S."/>
            <person name="Song J.Y."/>
            <person name="Lee S.K."/>
        </authorList>
    </citation>
    <scope>NUCLEOTIDE SEQUENCE [LARGE SCALE GENOMIC DNA]</scope>
    <source>
        <tissue evidence="2">Muscle</tissue>
    </source>
</reference>
<evidence type="ECO:0000313" key="3">
    <source>
        <dbReference type="Proteomes" id="UP000314294"/>
    </source>
</evidence>
<feature type="region of interest" description="Disordered" evidence="1">
    <location>
        <begin position="17"/>
        <end position="43"/>
    </location>
</feature>
<organism evidence="2 3">
    <name type="scientific">Liparis tanakae</name>
    <name type="common">Tanaka's snailfish</name>
    <dbReference type="NCBI Taxonomy" id="230148"/>
    <lineage>
        <taxon>Eukaryota</taxon>
        <taxon>Metazoa</taxon>
        <taxon>Chordata</taxon>
        <taxon>Craniata</taxon>
        <taxon>Vertebrata</taxon>
        <taxon>Euteleostomi</taxon>
        <taxon>Actinopterygii</taxon>
        <taxon>Neopterygii</taxon>
        <taxon>Teleostei</taxon>
        <taxon>Neoteleostei</taxon>
        <taxon>Acanthomorphata</taxon>
        <taxon>Eupercaria</taxon>
        <taxon>Perciformes</taxon>
        <taxon>Cottioidei</taxon>
        <taxon>Cottales</taxon>
        <taxon>Liparidae</taxon>
        <taxon>Liparis</taxon>
    </lineage>
</organism>
<evidence type="ECO:0000313" key="2">
    <source>
        <dbReference type="EMBL" id="TNN79241.1"/>
    </source>
</evidence>
<evidence type="ECO:0000256" key="1">
    <source>
        <dbReference type="SAM" id="MobiDB-lite"/>
    </source>
</evidence>